<dbReference type="Proteomes" id="UP001058074">
    <property type="component" value="Unassembled WGS sequence"/>
</dbReference>
<keyword evidence="2" id="KW-1185">Reference proteome</keyword>
<accession>A0ACB5RHQ9</accession>
<proteinExistence type="predicted"/>
<protein>
    <submittedName>
        <fullName evidence="1">Uncharacterized protein</fullName>
    </submittedName>
</protein>
<gene>
    <name evidence="1" type="ORF">rsdtw13_38880</name>
</gene>
<organism evidence="1 2">
    <name type="scientific">Inconstantimicrobium mannanitabidum</name>
    <dbReference type="NCBI Taxonomy" id="1604901"/>
    <lineage>
        <taxon>Bacteria</taxon>
        <taxon>Bacillati</taxon>
        <taxon>Bacillota</taxon>
        <taxon>Clostridia</taxon>
        <taxon>Eubacteriales</taxon>
        <taxon>Clostridiaceae</taxon>
        <taxon>Inconstantimicrobium</taxon>
    </lineage>
</organism>
<reference evidence="1" key="1">
    <citation type="journal article" date="2025" name="Int. J. Syst. Evol. Microbiol.">
        <title>Inconstantimicrobium mannanitabidum sp. nov., a novel member of the family Clostridiaceae isolated from anoxic soil under the treatment of reductive soil disinfestation.</title>
        <authorList>
            <person name="Ueki A."/>
            <person name="Tonouchi A."/>
            <person name="Honma S."/>
            <person name="Kaku N."/>
            <person name="Ueki K."/>
        </authorList>
    </citation>
    <scope>NUCLEOTIDE SEQUENCE</scope>
    <source>
        <strain evidence="1">TW13</strain>
    </source>
</reference>
<evidence type="ECO:0000313" key="1">
    <source>
        <dbReference type="EMBL" id="GKX68630.1"/>
    </source>
</evidence>
<sequence>MSRDKWRFIDKPNIMVITTKSIIDNKIAILSVWHDADDGMWQFLDGTDVNEDDAILISLENIVNIDNSVNEVSNLPLGWVAWREEKGFEWKTQSEI</sequence>
<comment type="caution">
    <text evidence="1">The sequence shown here is derived from an EMBL/GenBank/DDBJ whole genome shotgun (WGS) entry which is preliminary data.</text>
</comment>
<evidence type="ECO:0000313" key="2">
    <source>
        <dbReference type="Proteomes" id="UP001058074"/>
    </source>
</evidence>
<name>A0ACB5RHQ9_9CLOT</name>
<dbReference type="EMBL" id="BROD01000001">
    <property type="protein sequence ID" value="GKX68630.1"/>
    <property type="molecule type" value="Genomic_DNA"/>
</dbReference>